<keyword evidence="3 6" id="KW-0812">Transmembrane</keyword>
<comment type="subcellular location">
    <subcellularLocation>
        <location evidence="1">Membrane</location>
        <topology evidence="1">Single-pass membrane protein</topology>
    </subcellularLocation>
</comment>
<evidence type="ECO:0000256" key="2">
    <source>
        <dbReference type="ARBA" id="ARBA00022481"/>
    </source>
</evidence>
<dbReference type="PANTHER" id="PTHR30093:SF44">
    <property type="entry name" value="TYPE II SECRETION SYSTEM CORE PROTEIN G"/>
    <property type="match status" value="1"/>
</dbReference>
<evidence type="ECO:0000256" key="3">
    <source>
        <dbReference type="ARBA" id="ARBA00022692"/>
    </source>
</evidence>
<keyword evidence="4 6" id="KW-1133">Transmembrane helix</keyword>
<dbReference type="PANTHER" id="PTHR30093">
    <property type="entry name" value="GENERAL SECRETION PATHWAY PROTEIN G"/>
    <property type="match status" value="1"/>
</dbReference>
<evidence type="ECO:0000256" key="4">
    <source>
        <dbReference type="ARBA" id="ARBA00022989"/>
    </source>
</evidence>
<keyword evidence="5 6" id="KW-0472">Membrane</keyword>
<dbReference type="NCBIfam" id="TIGR02532">
    <property type="entry name" value="IV_pilin_GFxxxE"/>
    <property type="match status" value="1"/>
</dbReference>
<evidence type="ECO:0000256" key="1">
    <source>
        <dbReference type="ARBA" id="ARBA00004167"/>
    </source>
</evidence>
<evidence type="ECO:0000313" key="8">
    <source>
        <dbReference type="Proteomes" id="UP000449678"/>
    </source>
</evidence>
<evidence type="ECO:0000256" key="6">
    <source>
        <dbReference type="SAM" id="Phobius"/>
    </source>
</evidence>
<evidence type="ECO:0000256" key="5">
    <source>
        <dbReference type="ARBA" id="ARBA00023136"/>
    </source>
</evidence>
<dbReference type="SUPFAM" id="SSF54523">
    <property type="entry name" value="Pili subunits"/>
    <property type="match status" value="1"/>
</dbReference>
<dbReference type="InterPro" id="IPR012902">
    <property type="entry name" value="N_methyl_site"/>
</dbReference>
<organism evidence="7 8">
    <name type="scientific">Duganella lactea</name>
    <dbReference type="NCBI Taxonomy" id="2692173"/>
    <lineage>
        <taxon>Bacteria</taxon>
        <taxon>Pseudomonadati</taxon>
        <taxon>Pseudomonadota</taxon>
        <taxon>Betaproteobacteria</taxon>
        <taxon>Burkholderiales</taxon>
        <taxon>Oxalobacteraceae</taxon>
        <taxon>Telluria group</taxon>
        <taxon>Duganella</taxon>
    </lineage>
</organism>
<dbReference type="RefSeq" id="WP_160989958.1">
    <property type="nucleotide sequence ID" value="NZ_WWCO01000005.1"/>
</dbReference>
<dbReference type="Pfam" id="PF07963">
    <property type="entry name" value="N_methyl"/>
    <property type="match status" value="1"/>
</dbReference>
<keyword evidence="2" id="KW-0488">Methylation</keyword>
<reference evidence="7 8" key="1">
    <citation type="submission" date="2019-12" db="EMBL/GenBank/DDBJ databases">
        <title>Novel species isolated from a subtropical stream in China.</title>
        <authorList>
            <person name="Lu H."/>
        </authorList>
    </citation>
    <scope>NUCLEOTIDE SEQUENCE [LARGE SCALE GENOMIC DNA]</scope>
    <source>
        <strain evidence="7 8">FT94W</strain>
    </source>
</reference>
<sequence length="174" mass="17674">MNKQVRNAIPQRAAQSGFTLIELIVVIVILGILAATALPKFTDLSGDARVATLTAAGGAVKSAMAISHGEALVRGEAANATYGTTMEGTTINMVYGYPDAATIAAAAGLSTDDYAITQGPLTTATAETPVLATGQVAIQLKKDRKAGCAILYKQATSATNPATVSTSTVSLNNC</sequence>
<gene>
    <name evidence="7" type="ORF">GTP38_09510</name>
</gene>
<proteinExistence type="predicted"/>
<dbReference type="EMBL" id="WWCO01000005">
    <property type="protein sequence ID" value="MYM34574.1"/>
    <property type="molecule type" value="Genomic_DNA"/>
</dbReference>
<name>A0ABW9V4E7_9BURK</name>
<dbReference type="PROSITE" id="PS00409">
    <property type="entry name" value="PROKAR_NTER_METHYL"/>
    <property type="match status" value="1"/>
</dbReference>
<feature type="transmembrane region" description="Helical" evidence="6">
    <location>
        <begin position="20"/>
        <end position="38"/>
    </location>
</feature>
<accession>A0ABW9V4E7</accession>
<dbReference type="Proteomes" id="UP000449678">
    <property type="component" value="Unassembled WGS sequence"/>
</dbReference>
<protein>
    <submittedName>
        <fullName evidence="7">Prepilin-type N-terminal cleavage/methylation domain-containing protein</fullName>
    </submittedName>
</protein>
<evidence type="ECO:0000313" key="7">
    <source>
        <dbReference type="EMBL" id="MYM34574.1"/>
    </source>
</evidence>
<dbReference type="Gene3D" id="3.30.700.10">
    <property type="entry name" value="Glycoprotein, Type 4 Pilin"/>
    <property type="match status" value="1"/>
</dbReference>
<keyword evidence="8" id="KW-1185">Reference proteome</keyword>
<dbReference type="InterPro" id="IPR045584">
    <property type="entry name" value="Pilin-like"/>
</dbReference>
<comment type="caution">
    <text evidence="7">The sequence shown here is derived from an EMBL/GenBank/DDBJ whole genome shotgun (WGS) entry which is preliminary data.</text>
</comment>